<dbReference type="Pfam" id="PF01832">
    <property type="entry name" value="Glucosaminidase"/>
    <property type="match status" value="1"/>
</dbReference>
<dbReference type="InterPro" id="IPR002901">
    <property type="entry name" value="MGlyc_endo_b_GlcNAc-like_dom"/>
</dbReference>
<dbReference type="EMBL" id="BARU01003137">
    <property type="protein sequence ID" value="GAH20834.1"/>
    <property type="molecule type" value="Genomic_DNA"/>
</dbReference>
<sequence>YKSKLKTKLPAIPVAAQAILEAGYFAKGEPYDTDTGKRSFNLFGVKAYPKKGWIGTNGYVTCYTHEEIKGEMKLKIRNFRAYYSYKESFDDHANILWVSKKNGEQRYAKAYEHLDDAVAFITEVWKAGYASDSNYLKNIIPLIRQLNRIPIWILKL</sequence>
<reference evidence="3" key="1">
    <citation type="journal article" date="2014" name="Front. Microbiol.">
        <title>High frequency of phylogenetically diverse reductive dehalogenase-homologous genes in deep subseafloor sedimentary metagenomes.</title>
        <authorList>
            <person name="Kawai M."/>
            <person name="Futagami T."/>
            <person name="Toyoda A."/>
            <person name="Takaki Y."/>
            <person name="Nishi S."/>
            <person name="Hori S."/>
            <person name="Arai W."/>
            <person name="Tsubouchi T."/>
            <person name="Morono Y."/>
            <person name="Uchiyama I."/>
            <person name="Ito T."/>
            <person name="Fujiyama A."/>
            <person name="Inagaki F."/>
            <person name="Takami H."/>
        </authorList>
    </citation>
    <scope>NUCLEOTIDE SEQUENCE</scope>
    <source>
        <strain evidence="3">Expedition CK06-06</strain>
    </source>
</reference>
<dbReference type="PANTHER" id="PTHR33308:SF9">
    <property type="entry name" value="PEPTIDOGLYCAN HYDROLASE FLGJ"/>
    <property type="match status" value="1"/>
</dbReference>
<dbReference type="AlphaFoldDB" id="X1EUI0"/>
<dbReference type="Gene3D" id="1.10.530.10">
    <property type="match status" value="1"/>
</dbReference>
<evidence type="ECO:0000313" key="3">
    <source>
        <dbReference type="EMBL" id="GAH20834.1"/>
    </source>
</evidence>
<organism evidence="3">
    <name type="scientific">marine sediment metagenome</name>
    <dbReference type="NCBI Taxonomy" id="412755"/>
    <lineage>
        <taxon>unclassified sequences</taxon>
        <taxon>metagenomes</taxon>
        <taxon>ecological metagenomes</taxon>
    </lineage>
</organism>
<accession>X1EUI0</accession>
<protein>
    <recommendedName>
        <fullName evidence="2">Mannosyl-glycoprotein endo-beta-N-acetylglucosamidase-like domain-containing protein</fullName>
    </recommendedName>
</protein>
<dbReference type="InterPro" id="IPR051056">
    <property type="entry name" value="Glycosyl_Hydrolase_73"/>
</dbReference>
<dbReference type="Gene3D" id="2.10.70.40">
    <property type="entry name" value="peptidoglycan hydrolase"/>
    <property type="match status" value="1"/>
</dbReference>
<comment type="caution">
    <text evidence="3">The sequence shown here is derived from an EMBL/GenBank/DDBJ whole genome shotgun (WGS) entry which is preliminary data.</text>
</comment>
<evidence type="ECO:0000259" key="2">
    <source>
        <dbReference type="SMART" id="SM00047"/>
    </source>
</evidence>
<name>X1EUI0_9ZZZZ</name>
<proteinExistence type="predicted"/>
<dbReference type="PANTHER" id="PTHR33308">
    <property type="entry name" value="PEPTIDOGLYCAN HYDROLASE FLGJ"/>
    <property type="match status" value="1"/>
</dbReference>
<feature type="non-terminal residue" evidence="3">
    <location>
        <position position="1"/>
    </location>
</feature>
<dbReference type="GO" id="GO:0004040">
    <property type="term" value="F:amidase activity"/>
    <property type="evidence" value="ECO:0007669"/>
    <property type="project" value="InterPro"/>
</dbReference>
<gene>
    <name evidence="3" type="ORF">S03H2_06963</name>
</gene>
<dbReference type="SMART" id="SM00047">
    <property type="entry name" value="LYZ2"/>
    <property type="match status" value="1"/>
</dbReference>
<feature type="domain" description="Mannosyl-glycoprotein endo-beta-N-acetylglucosamidase-like" evidence="2">
    <location>
        <begin position="2"/>
        <end position="147"/>
    </location>
</feature>
<keyword evidence="1" id="KW-0378">Hydrolase</keyword>
<dbReference type="GO" id="GO:0071973">
    <property type="term" value="P:bacterial-type flagellum-dependent cell motility"/>
    <property type="evidence" value="ECO:0007669"/>
    <property type="project" value="TreeGrafter"/>
</dbReference>
<evidence type="ECO:0000256" key="1">
    <source>
        <dbReference type="ARBA" id="ARBA00022801"/>
    </source>
</evidence>